<dbReference type="Gene3D" id="3.40.50.150">
    <property type="entry name" value="Vaccinia Virus protein VP39"/>
    <property type="match status" value="1"/>
</dbReference>
<evidence type="ECO:0000256" key="1">
    <source>
        <dbReference type="SAM" id="MobiDB-lite"/>
    </source>
</evidence>
<proteinExistence type="predicted"/>
<dbReference type="EMBL" id="BSTI01000021">
    <property type="protein sequence ID" value="GLY70188.1"/>
    <property type="molecule type" value="Genomic_DNA"/>
</dbReference>
<dbReference type="InterPro" id="IPR029063">
    <property type="entry name" value="SAM-dependent_MTases_sf"/>
</dbReference>
<dbReference type="RefSeq" id="WP_052371338.1">
    <property type="nucleotide sequence ID" value="NZ_BSTI01000021.1"/>
</dbReference>
<dbReference type="InterPro" id="IPR013216">
    <property type="entry name" value="Methyltransf_11"/>
</dbReference>
<gene>
    <name evidence="3" type="ORF">Atai01_68070</name>
</gene>
<accession>A0A9W6R6J8</accession>
<dbReference type="Pfam" id="PF08241">
    <property type="entry name" value="Methyltransf_11"/>
    <property type="match status" value="1"/>
</dbReference>
<feature type="domain" description="Methyltransferase type 11" evidence="2">
    <location>
        <begin position="54"/>
        <end position="152"/>
    </location>
</feature>
<evidence type="ECO:0000259" key="2">
    <source>
        <dbReference type="Pfam" id="PF08241"/>
    </source>
</evidence>
<dbReference type="InterPro" id="IPR050508">
    <property type="entry name" value="Methyltransf_Superfamily"/>
</dbReference>
<sequence>METTTSWTREKPTRSPFAMPSGLPGRLAGRIMLWTNRQQDLLDLLDVQAGEQVLEVGYGPGGLIRLLQQTPARRISGVDPSPQMRNLAAQPHRAEIATGRIDLQLGTADRTGFGDAEFDCVVSVNNVAIWPNLQAGLSELHRVTRAGGRVLIAWHGGTRPSRIARSLALPEDKATHLERELRSFFSGVTRHELTTLTVWAAVR</sequence>
<dbReference type="CDD" id="cd02440">
    <property type="entry name" value="AdoMet_MTases"/>
    <property type="match status" value="1"/>
</dbReference>
<name>A0A9W6R6J8_9PSEU</name>
<dbReference type="Proteomes" id="UP001165136">
    <property type="component" value="Unassembled WGS sequence"/>
</dbReference>
<protein>
    <recommendedName>
        <fullName evidence="2">Methyltransferase type 11 domain-containing protein</fullName>
    </recommendedName>
</protein>
<feature type="region of interest" description="Disordered" evidence="1">
    <location>
        <begin position="1"/>
        <end position="21"/>
    </location>
</feature>
<reference evidence="3" key="1">
    <citation type="submission" date="2023-03" db="EMBL/GenBank/DDBJ databases">
        <title>Amycolatopsis taiwanensis NBRC 103393.</title>
        <authorList>
            <person name="Ichikawa N."/>
            <person name="Sato H."/>
            <person name="Tonouchi N."/>
        </authorList>
    </citation>
    <scope>NUCLEOTIDE SEQUENCE</scope>
    <source>
        <strain evidence="3">NBRC 103393</strain>
    </source>
</reference>
<comment type="caution">
    <text evidence="3">The sequence shown here is derived from an EMBL/GenBank/DDBJ whole genome shotgun (WGS) entry which is preliminary data.</text>
</comment>
<dbReference type="AlphaFoldDB" id="A0A9W6R6J8"/>
<dbReference type="GO" id="GO:0008757">
    <property type="term" value="F:S-adenosylmethionine-dependent methyltransferase activity"/>
    <property type="evidence" value="ECO:0007669"/>
    <property type="project" value="InterPro"/>
</dbReference>
<dbReference type="SUPFAM" id="SSF53335">
    <property type="entry name" value="S-adenosyl-L-methionine-dependent methyltransferases"/>
    <property type="match status" value="1"/>
</dbReference>
<keyword evidence="4" id="KW-1185">Reference proteome</keyword>
<evidence type="ECO:0000313" key="3">
    <source>
        <dbReference type="EMBL" id="GLY70188.1"/>
    </source>
</evidence>
<evidence type="ECO:0000313" key="4">
    <source>
        <dbReference type="Proteomes" id="UP001165136"/>
    </source>
</evidence>
<dbReference type="PANTHER" id="PTHR42912">
    <property type="entry name" value="METHYLTRANSFERASE"/>
    <property type="match status" value="1"/>
</dbReference>
<organism evidence="3 4">
    <name type="scientific">Amycolatopsis taiwanensis</name>
    <dbReference type="NCBI Taxonomy" id="342230"/>
    <lineage>
        <taxon>Bacteria</taxon>
        <taxon>Bacillati</taxon>
        <taxon>Actinomycetota</taxon>
        <taxon>Actinomycetes</taxon>
        <taxon>Pseudonocardiales</taxon>
        <taxon>Pseudonocardiaceae</taxon>
        <taxon>Amycolatopsis</taxon>
    </lineage>
</organism>